<dbReference type="InterPro" id="IPR036423">
    <property type="entry name" value="SOD-like_Cu/Zn_dom_sf"/>
</dbReference>
<sequence length="192" mass="19772">MRKQLAYGMISLLAAGVLWNGALAGTAAAAKPRPTPANPSPPAAAEVKVSIVNTKGEAIGAALLQEKNDGLHIFLQASGLPEGEHGIHFHNVGKCEGPAFESAGPHFNPASKEHGFDNPKGFHDGDLPNIKVDASGKVGTEIVTKNATLAKNAANSLLKEGGTALVIHEKADDYKTDPSGNSGNRIACGVIK</sequence>
<reference evidence="6 7" key="1">
    <citation type="journal article" date="2014" name="Int. J. Syst. Evol. Microbiol.">
        <title>Complete genome sequence of Corynebacterium casei LMG S-19264T (=DSM 44701T), isolated from a smear-ripened cheese.</title>
        <authorList>
            <consortium name="US DOE Joint Genome Institute (JGI-PGF)"/>
            <person name="Walter F."/>
            <person name="Albersmeier A."/>
            <person name="Kalinowski J."/>
            <person name="Ruckert C."/>
        </authorList>
    </citation>
    <scope>NUCLEOTIDE SEQUENCE [LARGE SCALE GENOMIC DNA]</scope>
    <source>
        <strain evidence="6 7">CGMCC 1.15286</strain>
    </source>
</reference>
<feature type="chain" id="PRO_5039719881" description="Superoxide dismutase [Cu-Zn]" evidence="4">
    <location>
        <begin position="25"/>
        <end position="192"/>
    </location>
</feature>
<dbReference type="EMBL" id="BMHY01000003">
    <property type="protein sequence ID" value="GGG66130.1"/>
    <property type="molecule type" value="Genomic_DNA"/>
</dbReference>
<keyword evidence="3" id="KW-0479">Metal-binding</keyword>
<evidence type="ECO:0000313" key="6">
    <source>
        <dbReference type="EMBL" id="GGG66130.1"/>
    </source>
</evidence>
<comment type="function">
    <text evidence="2">Destroys radicals which are normally produced within the cells and which are toxic to biological systems. May play a role in favoring mycobacterial survival in phagocytes.</text>
</comment>
<comment type="caution">
    <text evidence="6">The sequence shown here is derived from an EMBL/GenBank/DDBJ whole genome shotgun (WGS) entry which is preliminary data.</text>
</comment>
<dbReference type="RefSeq" id="WP_229692079.1">
    <property type="nucleotide sequence ID" value="NZ_BMHY01000003.1"/>
</dbReference>
<keyword evidence="3" id="KW-0862">Zinc</keyword>
<keyword evidence="3" id="KW-0186">Copper</keyword>
<name>A0A917H3M3_9BACL</name>
<comment type="cofactor">
    <cofactor evidence="3">
        <name>Cu cation</name>
        <dbReference type="ChEBI" id="CHEBI:23378"/>
    </cofactor>
    <text evidence="3">Binds 1 copper ion per subunit.</text>
</comment>
<dbReference type="GO" id="GO:0004784">
    <property type="term" value="F:superoxide dismutase activity"/>
    <property type="evidence" value="ECO:0007669"/>
    <property type="project" value="UniProtKB-EC"/>
</dbReference>
<dbReference type="Gene3D" id="2.60.40.200">
    <property type="entry name" value="Superoxide dismutase, copper/zinc binding domain"/>
    <property type="match status" value="1"/>
</dbReference>
<dbReference type="InterPro" id="IPR024134">
    <property type="entry name" value="SOD_Cu/Zn_/chaperone"/>
</dbReference>
<dbReference type="EC" id="1.15.1.1" evidence="3"/>
<proteinExistence type="inferred from homology"/>
<keyword evidence="3" id="KW-0560">Oxidoreductase</keyword>
<organism evidence="6 7">
    <name type="scientific">Paenibacillus radicis</name>
    <name type="common">ex Gao et al. 2016</name>
    <dbReference type="NCBI Taxonomy" id="1737354"/>
    <lineage>
        <taxon>Bacteria</taxon>
        <taxon>Bacillati</taxon>
        <taxon>Bacillota</taxon>
        <taxon>Bacilli</taxon>
        <taxon>Bacillales</taxon>
        <taxon>Paenibacillaceae</taxon>
        <taxon>Paenibacillus</taxon>
    </lineage>
</organism>
<evidence type="ECO:0000256" key="4">
    <source>
        <dbReference type="SAM" id="SignalP"/>
    </source>
</evidence>
<keyword evidence="7" id="KW-1185">Reference proteome</keyword>
<feature type="signal peptide" evidence="4">
    <location>
        <begin position="1"/>
        <end position="24"/>
    </location>
</feature>
<dbReference type="PROSITE" id="PS00332">
    <property type="entry name" value="SOD_CU_ZN_2"/>
    <property type="match status" value="1"/>
</dbReference>
<comment type="cofactor">
    <cofactor evidence="3">
        <name>Zn(2+)</name>
        <dbReference type="ChEBI" id="CHEBI:29105"/>
    </cofactor>
    <text evidence="3">Binds 1 zinc ion per subunit.</text>
</comment>
<evidence type="ECO:0000256" key="3">
    <source>
        <dbReference type="RuleBase" id="RU000393"/>
    </source>
</evidence>
<dbReference type="InterPro" id="IPR001424">
    <property type="entry name" value="SOD_Cu_Zn_dom"/>
</dbReference>
<evidence type="ECO:0000313" key="7">
    <source>
        <dbReference type="Proteomes" id="UP000600247"/>
    </source>
</evidence>
<evidence type="ECO:0000256" key="2">
    <source>
        <dbReference type="ARBA" id="ARBA00024900"/>
    </source>
</evidence>
<evidence type="ECO:0000259" key="5">
    <source>
        <dbReference type="Pfam" id="PF00080"/>
    </source>
</evidence>
<dbReference type="Proteomes" id="UP000600247">
    <property type="component" value="Unassembled WGS sequence"/>
</dbReference>
<accession>A0A917H3M3</accession>
<dbReference type="GO" id="GO:0005507">
    <property type="term" value="F:copper ion binding"/>
    <property type="evidence" value="ECO:0007669"/>
    <property type="project" value="InterPro"/>
</dbReference>
<keyword evidence="4" id="KW-0732">Signal</keyword>
<comment type="catalytic activity">
    <reaction evidence="3">
        <text>2 superoxide + 2 H(+) = H2O2 + O2</text>
        <dbReference type="Rhea" id="RHEA:20696"/>
        <dbReference type="ChEBI" id="CHEBI:15378"/>
        <dbReference type="ChEBI" id="CHEBI:15379"/>
        <dbReference type="ChEBI" id="CHEBI:16240"/>
        <dbReference type="ChEBI" id="CHEBI:18421"/>
        <dbReference type="EC" id="1.15.1.1"/>
    </reaction>
</comment>
<dbReference type="PANTHER" id="PTHR10003">
    <property type="entry name" value="SUPEROXIDE DISMUTASE CU-ZN -RELATED"/>
    <property type="match status" value="1"/>
</dbReference>
<feature type="domain" description="Superoxide dismutase copper/zinc binding" evidence="5">
    <location>
        <begin position="62"/>
        <end position="191"/>
    </location>
</feature>
<comment type="similarity">
    <text evidence="1 3">Belongs to the Cu-Zn superoxide dismutase family.</text>
</comment>
<gene>
    <name evidence="6" type="primary">sodC1</name>
    <name evidence="6" type="ORF">GCM10010918_20640</name>
</gene>
<dbReference type="Pfam" id="PF00080">
    <property type="entry name" value="Sod_Cu"/>
    <property type="match status" value="1"/>
</dbReference>
<dbReference type="InterPro" id="IPR018152">
    <property type="entry name" value="SOD_Cu/Zn_BS"/>
</dbReference>
<dbReference type="CDD" id="cd00305">
    <property type="entry name" value="Cu-Zn_Superoxide_Dismutase"/>
    <property type="match status" value="1"/>
</dbReference>
<dbReference type="SUPFAM" id="SSF49329">
    <property type="entry name" value="Cu,Zn superoxide dismutase-like"/>
    <property type="match status" value="1"/>
</dbReference>
<protein>
    <recommendedName>
        <fullName evidence="3">Superoxide dismutase [Cu-Zn]</fullName>
        <ecNumber evidence="3">1.15.1.1</ecNumber>
    </recommendedName>
</protein>
<dbReference type="AlphaFoldDB" id="A0A917H3M3"/>
<evidence type="ECO:0000256" key="1">
    <source>
        <dbReference type="ARBA" id="ARBA00010457"/>
    </source>
</evidence>